<organism evidence="3 4">
    <name type="scientific">Paramecium primaurelia</name>
    <dbReference type="NCBI Taxonomy" id="5886"/>
    <lineage>
        <taxon>Eukaryota</taxon>
        <taxon>Sar</taxon>
        <taxon>Alveolata</taxon>
        <taxon>Ciliophora</taxon>
        <taxon>Intramacronucleata</taxon>
        <taxon>Oligohymenophorea</taxon>
        <taxon>Peniculida</taxon>
        <taxon>Parameciidae</taxon>
        <taxon>Paramecium</taxon>
    </lineage>
</organism>
<dbReference type="PANTHER" id="PTHR45860">
    <property type="entry name" value="TRANSLATION INITIATION FACTOR EIF-2B SUBUNIT ALPHA"/>
    <property type="match status" value="1"/>
</dbReference>
<name>A0A8S1L6M7_PARPR</name>
<proteinExistence type="inferred from homology"/>
<sequence length="329" mass="37263">MNLGFQSKSDSMSITLKKVLDEFTQLNETTKEHYAVILIKVMINLIKNSKEMTMQGLTHEIKTAGEYLINNAQAGHGRSELVLRSTQTIYQHYISKGLQHSKADSMEALQSSLIEISQELIDIIIRSKDNIKTQCLKFFNNRFKVLVVGYSNVVIYSLIEAFKAGIVMQIYIPECRPKSEGIETYRQLTEIGYPCKLIFDSAIGQVMENIDMVLTGAEAVVENGGIINRVGTYTTAICAKFQKKPFYVLAESFKFTRLFPLSQKDLSDSIRYSQEEPQFSEKLKLPENLDFINPLCDYTPPDLITLLFTDLGVFTPSAVSEELIQIFNT</sequence>
<dbReference type="GO" id="GO:0003743">
    <property type="term" value="F:translation initiation factor activity"/>
    <property type="evidence" value="ECO:0007669"/>
    <property type="project" value="TreeGrafter"/>
</dbReference>
<dbReference type="GO" id="GO:0005851">
    <property type="term" value="C:eukaryotic translation initiation factor 2B complex"/>
    <property type="evidence" value="ECO:0007669"/>
    <property type="project" value="TreeGrafter"/>
</dbReference>
<keyword evidence="4" id="KW-1185">Reference proteome</keyword>
<accession>A0A8S1L6M7</accession>
<evidence type="ECO:0000256" key="1">
    <source>
        <dbReference type="ARBA" id="ARBA00007251"/>
    </source>
</evidence>
<reference evidence="3" key="1">
    <citation type="submission" date="2021-01" db="EMBL/GenBank/DDBJ databases">
        <authorList>
            <consortium name="Genoscope - CEA"/>
            <person name="William W."/>
        </authorList>
    </citation>
    <scope>NUCLEOTIDE SEQUENCE</scope>
</reference>
<dbReference type="GO" id="GO:0005085">
    <property type="term" value="F:guanyl-nucleotide exchange factor activity"/>
    <property type="evidence" value="ECO:0007669"/>
    <property type="project" value="TreeGrafter"/>
</dbReference>
<dbReference type="PANTHER" id="PTHR45860:SF1">
    <property type="entry name" value="TRANSLATION INITIATION FACTOR EIF-2B SUBUNIT ALPHA"/>
    <property type="match status" value="1"/>
</dbReference>
<comment type="caution">
    <text evidence="3">The sequence shown here is derived from an EMBL/GenBank/DDBJ whole genome shotgun (WGS) entry which is preliminary data.</text>
</comment>
<evidence type="ECO:0000256" key="2">
    <source>
        <dbReference type="RuleBase" id="RU003814"/>
    </source>
</evidence>
<evidence type="ECO:0000313" key="4">
    <source>
        <dbReference type="Proteomes" id="UP000688137"/>
    </source>
</evidence>
<dbReference type="Pfam" id="PF01008">
    <property type="entry name" value="IF-2B"/>
    <property type="match status" value="1"/>
</dbReference>
<dbReference type="Proteomes" id="UP000688137">
    <property type="component" value="Unassembled WGS sequence"/>
</dbReference>
<dbReference type="InterPro" id="IPR000649">
    <property type="entry name" value="IF-2B-related"/>
</dbReference>
<evidence type="ECO:0008006" key="5">
    <source>
        <dbReference type="Google" id="ProtNLM"/>
    </source>
</evidence>
<protein>
    <recommendedName>
        <fullName evidence="5">EIF-2B GDP-GTP exchange factor subunit alpha</fullName>
    </recommendedName>
</protein>
<gene>
    <name evidence="3" type="ORF">PPRIM_AZ9-3.1.T0320226</name>
</gene>
<dbReference type="OMA" id="GDWESCK"/>
<dbReference type="EMBL" id="CAJJDM010000031">
    <property type="protein sequence ID" value="CAD8061895.1"/>
    <property type="molecule type" value="Genomic_DNA"/>
</dbReference>
<comment type="similarity">
    <text evidence="1 2">Belongs to the eIF-2B alpha/beta/delta subunits family.</text>
</comment>
<dbReference type="AlphaFoldDB" id="A0A8S1L6M7"/>
<dbReference type="InterPro" id="IPR051501">
    <property type="entry name" value="eIF2B_alpha/beta/delta"/>
</dbReference>
<evidence type="ECO:0000313" key="3">
    <source>
        <dbReference type="EMBL" id="CAD8061895.1"/>
    </source>
</evidence>